<reference evidence="13 14" key="1">
    <citation type="submission" date="2022-10" db="EMBL/GenBank/DDBJ databases">
        <title>Defluviimonas sp. nov., isolated from ocean surface sediments.</title>
        <authorList>
            <person name="He W."/>
            <person name="Wang L."/>
            <person name="Zhang D.-F."/>
        </authorList>
    </citation>
    <scope>NUCLEOTIDE SEQUENCE [LARGE SCALE GENOMIC DNA]</scope>
    <source>
        <strain evidence="13 14">WL0024</strain>
    </source>
</reference>
<dbReference type="PANTHER" id="PTHR30386:SF17">
    <property type="entry name" value="ALKALINE PROTEASE SECRETION PROTEIN APRE"/>
    <property type="match status" value="1"/>
</dbReference>
<feature type="domain" description="AprE-like long alpha-helical hairpin" evidence="11">
    <location>
        <begin position="92"/>
        <end position="279"/>
    </location>
</feature>
<feature type="coiled-coil region" evidence="10">
    <location>
        <begin position="153"/>
        <end position="187"/>
    </location>
</feature>
<evidence type="ECO:0000256" key="9">
    <source>
        <dbReference type="RuleBase" id="RU365093"/>
    </source>
</evidence>
<dbReference type="EMBL" id="JAOVQO010000008">
    <property type="protein sequence ID" value="MCU9848383.1"/>
    <property type="molecule type" value="Genomic_DNA"/>
</dbReference>
<evidence type="ECO:0000256" key="7">
    <source>
        <dbReference type="ARBA" id="ARBA00022989"/>
    </source>
</evidence>
<dbReference type="PANTHER" id="PTHR30386">
    <property type="entry name" value="MEMBRANE FUSION SUBUNIT OF EMRAB-TOLC MULTIDRUG EFFLUX PUMP"/>
    <property type="match status" value="1"/>
</dbReference>
<evidence type="ECO:0000259" key="12">
    <source>
        <dbReference type="Pfam" id="PF26002"/>
    </source>
</evidence>
<evidence type="ECO:0000259" key="11">
    <source>
        <dbReference type="Pfam" id="PF25994"/>
    </source>
</evidence>
<evidence type="ECO:0000256" key="5">
    <source>
        <dbReference type="ARBA" id="ARBA00022519"/>
    </source>
</evidence>
<dbReference type="NCBIfam" id="TIGR01843">
    <property type="entry name" value="type_I_hlyD"/>
    <property type="match status" value="1"/>
</dbReference>
<evidence type="ECO:0000256" key="3">
    <source>
        <dbReference type="ARBA" id="ARBA00022448"/>
    </source>
</evidence>
<comment type="subcellular location">
    <subcellularLocation>
        <location evidence="1 9">Cell inner membrane</location>
        <topology evidence="1 9">Single-pass membrane protein</topology>
    </subcellularLocation>
</comment>
<proteinExistence type="inferred from homology"/>
<name>A0ABT2X348_9RHOB</name>
<keyword evidence="4 9" id="KW-1003">Cell membrane</keyword>
<dbReference type="Pfam" id="PF26002">
    <property type="entry name" value="Beta-barrel_AprE"/>
    <property type="match status" value="1"/>
</dbReference>
<dbReference type="RefSeq" id="WP_263335616.1">
    <property type="nucleotide sequence ID" value="NZ_JAOVQO010000008.1"/>
</dbReference>
<evidence type="ECO:0000256" key="2">
    <source>
        <dbReference type="ARBA" id="ARBA00009477"/>
    </source>
</evidence>
<evidence type="ECO:0000256" key="10">
    <source>
        <dbReference type="SAM" id="Coils"/>
    </source>
</evidence>
<dbReference type="InterPro" id="IPR058781">
    <property type="entry name" value="HH_AprE-like"/>
</dbReference>
<dbReference type="InterPro" id="IPR010129">
    <property type="entry name" value="T1SS_HlyD"/>
</dbReference>
<evidence type="ECO:0000256" key="6">
    <source>
        <dbReference type="ARBA" id="ARBA00022692"/>
    </source>
</evidence>
<comment type="similarity">
    <text evidence="2 9">Belongs to the membrane fusion protein (MFP) (TC 8.A.1) family.</text>
</comment>
<sequence length="436" mass="48620">MTQDPNRARWSARLPLVIGFAALAMLTGGIGAWSVGTSIAGAVVAPGVLVVQSNQQVIQHPDGGVVGNILARDGDMVRQGDIVVRFDGTFLRSELSTVERQLLEIFVRRARLEAERDNLEAPVFTIDDSFAALDPVWVEGQIRGQKSLFLARRDSIAKETDGLREQVRQIENQIEGVAAQLVALKRQLVLIAEELRNQSALFDKGLVSASRVLELRREEARLQGEIGRLTSSTAEARARISATEIEILKLSDRQREDAITQIRDLQYAEIELQERRLSLQVRLTRLDVRAPVDGVVFDSRVFALQSVIRAAEPMMYIVQGDQPLQVKARINPVHIDQVQPGQDVILRFTTFDSRTTPEVHGTVSRVSADAVTDEKTGAQYYEAILTPDPNAFEDRPDLTLLPGMPVESFLRTGDRTPLSYLTRPMVNYFNRAFRES</sequence>
<dbReference type="PRINTS" id="PR01490">
    <property type="entry name" value="RTXTOXIND"/>
</dbReference>
<dbReference type="InterPro" id="IPR050739">
    <property type="entry name" value="MFP"/>
</dbReference>
<evidence type="ECO:0000256" key="4">
    <source>
        <dbReference type="ARBA" id="ARBA00022475"/>
    </source>
</evidence>
<keyword evidence="5 9" id="KW-0997">Cell inner membrane</keyword>
<dbReference type="Proteomes" id="UP001209535">
    <property type="component" value="Unassembled WGS sequence"/>
</dbReference>
<keyword evidence="10" id="KW-0175">Coiled coil</keyword>
<evidence type="ECO:0000313" key="14">
    <source>
        <dbReference type="Proteomes" id="UP001209535"/>
    </source>
</evidence>
<keyword evidence="8" id="KW-0472">Membrane</keyword>
<keyword evidence="7" id="KW-1133">Transmembrane helix</keyword>
<keyword evidence="3 9" id="KW-0813">Transport</keyword>
<comment type="caution">
    <text evidence="13">The sequence shown here is derived from an EMBL/GenBank/DDBJ whole genome shotgun (WGS) entry which is preliminary data.</text>
</comment>
<organism evidence="13 14">
    <name type="scientific">Albidovulum salinarum</name>
    <dbReference type="NCBI Taxonomy" id="2984153"/>
    <lineage>
        <taxon>Bacteria</taxon>
        <taxon>Pseudomonadati</taxon>
        <taxon>Pseudomonadota</taxon>
        <taxon>Alphaproteobacteria</taxon>
        <taxon>Rhodobacterales</taxon>
        <taxon>Paracoccaceae</taxon>
        <taxon>Albidovulum</taxon>
    </lineage>
</organism>
<gene>
    <name evidence="13" type="ORF">OEZ60_10215</name>
</gene>
<dbReference type="Pfam" id="PF25994">
    <property type="entry name" value="HH_AprE"/>
    <property type="match status" value="1"/>
</dbReference>
<keyword evidence="14" id="KW-1185">Reference proteome</keyword>
<keyword evidence="6" id="KW-0812">Transmembrane</keyword>
<dbReference type="Gene3D" id="2.40.30.170">
    <property type="match status" value="1"/>
</dbReference>
<evidence type="ECO:0000256" key="8">
    <source>
        <dbReference type="ARBA" id="ARBA00023136"/>
    </source>
</evidence>
<protein>
    <recommendedName>
        <fullName evidence="9">Membrane fusion protein (MFP) family protein</fullName>
    </recommendedName>
</protein>
<evidence type="ECO:0000256" key="1">
    <source>
        <dbReference type="ARBA" id="ARBA00004377"/>
    </source>
</evidence>
<dbReference type="InterPro" id="IPR058982">
    <property type="entry name" value="Beta-barrel_AprE"/>
</dbReference>
<feature type="domain" description="AprE-like beta-barrel" evidence="12">
    <location>
        <begin position="324"/>
        <end position="413"/>
    </location>
</feature>
<evidence type="ECO:0000313" key="13">
    <source>
        <dbReference type="EMBL" id="MCU9848383.1"/>
    </source>
</evidence>
<accession>A0ABT2X348</accession>